<evidence type="ECO:0000313" key="3">
    <source>
        <dbReference type="Proteomes" id="UP001244427"/>
    </source>
</evidence>
<proteinExistence type="predicted"/>
<dbReference type="RefSeq" id="WP_307292218.1">
    <property type="nucleotide sequence ID" value="NZ_JAUSXV010000001.1"/>
</dbReference>
<gene>
    <name evidence="2" type="ORF">QFZ53_000004</name>
</gene>
<evidence type="ECO:0000313" key="2">
    <source>
        <dbReference type="EMBL" id="MDQ0645808.1"/>
    </source>
</evidence>
<evidence type="ECO:0000256" key="1">
    <source>
        <dbReference type="SAM" id="SignalP"/>
    </source>
</evidence>
<organism evidence="2 3">
    <name type="scientific">Microbacterium natoriense</name>
    <dbReference type="NCBI Taxonomy" id="284570"/>
    <lineage>
        <taxon>Bacteria</taxon>
        <taxon>Bacillati</taxon>
        <taxon>Actinomycetota</taxon>
        <taxon>Actinomycetes</taxon>
        <taxon>Micrococcales</taxon>
        <taxon>Microbacteriaceae</taxon>
        <taxon>Microbacterium</taxon>
    </lineage>
</organism>
<dbReference type="EMBL" id="JAUSXV010000001">
    <property type="protein sequence ID" value="MDQ0645808.1"/>
    <property type="molecule type" value="Genomic_DNA"/>
</dbReference>
<sequence>MRTITRKAASSAAVIGVAAAILLGSAGSASAAGNSYVYQGSCGTGCFKYSNGSQNYYSGSWMGITFNLHVSQVPY</sequence>
<accession>A0AAW8EQQ4</accession>
<name>A0AAW8EQQ4_9MICO</name>
<keyword evidence="3" id="KW-1185">Reference proteome</keyword>
<feature type="chain" id="PRO_5043353342" evidence="1">
    <location>
        <begin position="32"/>
        <end position="75"/>
    </location>
</feature>
<comment type="caution">
    <text evidence="2">The sequence shown here is derived from an EMBL/GenBank/DDBJ whole genome shotgun (WGS) entry which is preliminary data.</text>
</comment>
<keyword evidence="1" id="KW-0732">Signal</keyword>
<feature type="signal peptide" evidence="1">
    <location>
        <begin position="1"/>
        <end position="31"/>
    </location>
</feature>
<reference evidence="2 3" key="1">
    <citation type="submission" date="2023-07" db="EMBL/GenBank/DDBJ databases">
        <title>Comparative genomics of wheat-associated soil bacteria to identify genetic determinants of phenazine resistance.</title>
        <authorList>
            <person name="Mouncey N."/>
        </authorList>
    </citation>
    <scope>NUCLEOTIDE SEQUENCE [LARGE SCALE GENOMIC DNA]</scope>
    <source>
        <strain evidence="2 3">W4I9-1</strain>
    </source>
</reference>
<dbReference type="AlphaFoldDB" id="A0AAW8EQQ4"/>
<protein>
    <submittedName>
        <fullName evidence="2">Uncharacterized protein</fullName>
    </submittedName>
</protein>
<dbReference type="Proteomes" id="UP001244427">
    <property type="component" value="Unassembled WGS sequence"/>
</dbReference>